<dbReference type="PROSITE" id="PS50104">
    <property type="entry name" value="TIR"/>
    <property type="match status" value="1"/>
</dbReference>
<keyword evidence="3" id="KW-0611">Plant defense</keyword>
<name>G7LI71_MEDTR</name>
<dbReference type="Gramene" id="rna45342">
    <property type="protein sequence ID" value="RHN39332.1"/>
    <property type="gene ID" value="gene45342"/>
</dbReference>
<dbReference type="InterPro" id="IPR000157">
    <property type="entry name" value="TIR_dom"/>
</dbReference>
<dbReference type="PANTHER" id="PTHR11017:SF562">
    <property type="entry name" value="ADP-RIBOSYL CYCLASE_CYCLIC ADP-RIBOSE HYDROLASE"/>
    <property type="match status" value="1"/>
</dbReference>
<keyword evidence="9" id="KW-1185">Reference proteome</keyword>
<evidence type="ECO:0000313" key="9">
    <source>
        <dbReference type="Proteomes" id="UP000002051"/>
    </source>
</evidence>
<sequence>MLTSTRKKYDVFISFRGEDTRKNFTGKLHEALKKENIETYIDLYVKVGDEVGPMLIQAIHESQISVIVFSKNFVTSKWCLEELLHILECRKHHGQVVLPFYYETDPSNIVGLGKGSYEKAFARYERELMNNQCDDLTNPGKVSKWKAALVEVAAISARDSRHYSDDSQFIQCIVKDVLQTLSRLYPNELRDLIQIDEKGEEVENYLKKVPRIGIWGMDGLGKTTIARQMFSKHFMHFDSSCFLESISQGLKEFGLPYLRDKLLNDLLKQKIITSDFHGISGKRVFIVLDDVDNGMQLDYLCGELNDLAPNSRIIITTKNRDTLNGRVDEIYEVEKWKFKESLELFCLAAFKQKHPKVGYERLSERAVACARGVPLALKVLGSHLHSRNLEFWEFELNYLDSKGESLCEIQDMLRVSYNGLKAPEKEMFLDIAFFFKDENKDFVTSILDACGFDATSGIHILKDKALITISNDNKIQMHDLHQKLAFDIVQYKKDQRRRDPRKCSRLRDIEEVCGLLKNNKGTHNKIEGITFDLTQKVDLHIQDDTFNLITKLRFLRLHVPLGKKRLTNLYHPDQGIMPFCDKLRYLEWYGYPSKSLPQPFCAELLVEIRLPHSHVEHLWYGIQELVNLEGIDLTECKQLVELPDLSKATRLKWLFLSGCESLSEVHPSTFHNDTLVTLLLDRCKKLENLVCEKHLTSLKNIDVNGCSSLIEFSLSSDSIEGLDLSNTMVKTLHPSIGRMSNFSWLNLQGLRLQNVPKELSHLRSLTQLWISNCSVVTKSKLEEIFECHNGLESLLKTLVLKDCCNLFELPTNIDSLSFLYELRLDGSNVKMLPTNIKYLSNLTILSLNNCKMLVSLPQLPEHIKELRAENCTSLVEVSTLKTMSKHRNGDEKYISFKNGKMLESNELSLNRITEDTILVIKSVALYNVLVDKRCSEIHSYNYDSVVVCLPGSRIPSQLKYKTSDSKLTIGFSDIYYSLGFIFAVVVSPSSGMKNERGSGAKIQCKCYREDGSQVGVSSEWHNEVITNLDMDHVFVWYDPYRIGIIQYISEGNVSFEFNVTNDSEEQDCFLSVKGCGICPIYTSEFLSLLDMLHLDKDVESCMRRNIQC</sequence>
<keyword evidence="4" id="KW-0520">NAD</keyword>
<gene>
    <name evidence="8" type="primary">11434505</name>
    <name evidence="6" type="ordered locus">MTR_8g018130</name>
    <name evidence="7" type="ORF">MtrunA17_Chr8g0342671</name>
</gene>
<dbReference type="GO" id="GO:0007165">
    <property type="term" value="P:signal transduction"/>
    <property type="evidence" value="ECO:0007669"/>
    <property type="project" value="InterPro"/>
</dbReference>
<dbReference type="SMART" id="SM00255">
    <property type="entry name" value="TIR"/>
    <property type="match status" value="1"/>
</dbReference>
<dbReference type="KEGG" id="mtr:11434505"/>
<reference evidence="6 9" key="1">
    <citation type="journal article" date="2011" name="Nature">
        <title>The Medicago genome provides insight into the evolution of rhizobial symbioses.</title>
        <authorList>
            <person name="Young N.D."/>
            <person name="Debelle F."/>
            <person name="Oldroyd G.E."/>
            <person name="Geurts R."/>
            <person name="Cannon S.B."/>
            <person name="Udvardi M.K."/>
            <person name="Benedito V.A."/>
            <person name="Mayer K.F."/>
            <person name="Gouzy J."/>
            <person name="Schoof H."/>
            <person name="Van de Peer Y."/>
            <person name="Proost S."/>
            <person name="Cook D.R."/>
            <person name="Meyers B.C."/>
            <person name="Spannagl M."/>
            <person name="Cheung F."/>
            <person name="De Mita S."/>
            <person name="Krishnakumar V."/>
            <person name="Gundlach H."/>
            <person name="Zhou S."/>
            <person name="Mudge J."/>
            <person name="Bharti A.K."/>
            <person name="Murray J.D."/>
            <person name="Naoumkina M.A."/>
            <person name="Rosen B."/>
            <person name="Silverstein K.A."/>
            <person name="Tang H."/>
            <person name="Rombauts S."/>
            <person name="Zhao P.X."/>
            <person name="Zhou P."/>
            <person name="Barbe V."/>
            <person name="Bardou P."/>
            <person name="Bechner M."/>
            <person name="Bellec A."/>
            <person name="Berger A."/>
            <person name="Berges H."/>
            <person name="Bidwell S."/>
            <person name="Bisseling T."/>
            <person name="Choisne N."/>
            <person name="Couloux A."/>
            <person name="Denny R."/>
            <person name="Deshpande S."/>
            <person name="Dai X."/>
            <person name="Doyle J.J."/>
            <person name="Dudez A.M."/>
            <person name="Farmer A.D."/>
            <person name="Fouteau S."/>
            <person name="Franken C."/>
            <person name="Gibelin C."/>
            <person name="Gish J."/>
            <person name="Goldstein S."/>
            <person name="Gonzalez A.J."/>
            <person name="Green P.J."/>
            <person name="Hallab A."/>
            <person name="Hartog M."/>
            <person name="Hua A."/>
            <person name="Humphray S.J."/>
            <person name="Jeong D.H."/>
            <person name="Jing Y."/>
            <person name="Jocker A."/>
            <person name="Kenton S.M."/>
            <person name="Kim D.J."/>
            <person name="Klee K."/>
            <person name="Lai H."/>
            <person name="Lang C."/>
            <person name="Lin S."/>
            <person name="Macmil S.L."/>
            <person name="Magdelenat G."/>
            <person name="Matthews L."/>
            <person name="McCorrison J."/>
            <person name="Monaghan E.L."/>
            <person name="Mun J.H."/>
            <person name="Najar F.Z."/>
            <person name="Nicholson C."/>
            <person name="Noirot C."/>
            <person name="O'Bleness M."/>
            <person name="Paule C.R."/>
            <person name="Poulain J."/>
            <person name="Prion F."/>
            <person name="Qin B."/>
            <person name="Qu C."/>
            <person name="Retzel E.F."/>
            <person name="Riddle C."/>
            <person name="Sallet E."/>
            <person name="Samain S."/>
            <person name="Samson N."/>
            <person name="Sanders I."/>
            <person name="Saurat O."/>
            <person name="Scarpelli C."/>
            <person name="Schiex T."/>
            <person name="Segurens B."/>
            <person name="Severin A.J."/>
            <person name="Sherrier D.J."/>
            <person name="Shi R."/>
            <person name="Sims S."/>
            <person name="Singer S.R."/>
            <person name="Sinharoy S."/>
            <person name="Sterck L."/>
            <person name="Viollet A."/>
            <person name="Wang B.B."/>
            <person name="Wang K."/>
            <person name="Wang M."/>
            <person name="Wang X."/>
            <person name="Warfsmann J."/>
            <person name="Weissenbach J."/>
            <person name="White D.D."/>
            <person name="White J.D."/>
            <person name="Wiley G.B."/>
            <person name="Wincker P."/>
            <person name="Xing Y."/>
            <person name="Yang L."/>
            <person name="Yao Z."/>
            <person name="Ying F."/>
            <person name="Zhai J."/>
            <person name="Zhou L."/>
            <person name="Zuber A."/>
            <person name="Denarie J."/>
            <person name="Dixon R.A."/>
            <person name="May G.D."/>
            <person name="Schwartz D.C."/>
            <person name="Rogers J."/>
            <person name="Quetier F."/>
            <person name="Town C.D."/>
            <person name="Roe B.A."/>
        </authorList>
    </citation>
    <scope>NUCLEOTIDE SEQUENCE [LARGE SCALE GENOMIC DNA]</scope>
    <source>
        <strain evidence="6">A17</strain>
        <strain evidence="8 9">cv. Jemalong A17</strain>
    </source>
</reference>
<dbReference type="InterPro" id="IPR035897">
    <property type="entry name" value="Toll_tir_struct_dom_sf"/>
</dbReference>
<feature type="domain" description="TIR" evidence="5">
    <location>
        <begin position="7"/>
        <end position="181"/>
    </location>
</feature>
<dbReference type="OrthoDB" id="1424312at2759"/>
<keyword evidence="1" id="KW-0433">Leucine-rich repeat</keyword>
<dbReference type="GO" id="GO:0003677">
    <property type="term" value="F:DNA binding"/>
    <property type="evidence" value="ECO:0007669"/>
    <property type="project" value="UniProtKB-KW"/>
</dbReference>
<dbReference type="InterPro" id="IPR027417">
    <property type="entry name" value="P-loop_NTPase"/>
</dbReference>
<dbReference type="EMBL" id="CM001224">
    <property type="protein sequence ID" value="AET01621.1"/>
    <property type="molecule type" value="Genomic_DNA"/>
</dbReference>
<dbReference type="InterPro" id="IPR002182">
    <property type="entry name" value="NB-ARC"/>
</dbReference>
<dbReference type="InterPro" id="IPR044974">
    <property type="entry name" value="Disease_R_plants"/>
</dbReference>
<reference evidence="6 9" key="2">
    <citation type="journal article" date="2014" name="BMC Genomics">
        <title>An improved genome release (version Mt4.0) for the model legume Medicago truncatula.</title>
        <authorList>
            <person name="Tang H."/>
            <person name="Krishnakumar V."/>
            <person name="Bidwell S."/>
            <person name="Rosen B."/>
            <person name="Chan A."/>
            <person name="Zhou S."/>
            <person name="Gentzbittel L."/>
            <person name="Childs K.L."/>
            <person name="Yandell M."/>
            <person name="Gundlach H."/>
            <person name="Mayer K.F."/>
            <person name="Schwartz D.C."/>
            <person name="Town C.D."/>
        </authorList>
    </citation>
    <scope>GENOME REANNOTATION</scope>
    <source>
        <strain evidence="8 9">cv. Jemalong A17</strain>
    </source>
</reference>
<dbReference type="HOGENOM" id="CLU_001561_0_0_1"/>
<keyword evidence="7" id="KW-0238">DNA-binding</keyword>
<dbReference type="eggNOG" id="ENOG502SI7S">
    <property type="taxonomic scope" value="Eukaryota"/>
</dbReference>
<dbReference type="InterPro" id="IPR036390">
    <property type="entry name" value="WH_DNA-bd_sf"/>
</dbReference>
<reference evidence="8" key="3">
    <citation type="submission" date="2015-04" db="UniProtKB">
        <authorList>
            <consortium name="EnsemblPlants"/>
        </authorList>
    </citation>
    <scope>IDENTIFICATION</scope>
    <source>
        <strain evidence="8">cv. Jemalong A17</strain>
    </source>
</reference>
<dbReference type="PANTHER" id="PTHR11017">
    <property type="entry name" value="LEUCINE-RICH REPEAT-CONTAINING PROTEIN"/>
    <property type="match status" value="1"/>
</dbReference>
<dbReference type="Pfam" id="PF01582">
    <property type="entry name" value="TIR"/>
    <property type="match status" value="1"/>
</dbReference>
<dbReference type="Gene3D" id="3.40.50.10140">
    <property type="entry name" value="Toll/interleukin-1 receptor homology (TIR) domain"/>
    <property type="match status" value="1"/>
</dbReference>
<dbReference type="Pfam" id="PF00931">
    <property type="entry name" value="NB-ARC"/>
    <property type="match status" value="1"/>
</dbReference>
<dbReference type="EnsemblPlants" id="AET01621">
    <property type="protein sequence ID" value="AET01621"/>
    <property type="gene ID" value="MTR_8g018130"/>
</dbReference>
<dbReference type="SUPFAM" id="SSF46785">
    <property type="entry name" value="Winged helix' DNA-binding domain"/>
    <property type="match status" value="1"/>
</dbReference>
<dbReference type="Gene3D" id="3.80.10.10">
    <property type="entry name" value="Ribonuclease Inhibitor"/>
    <property type="match status" value="2"/>
</dbReference>
<dbReference type="Proteomes" id="UP000265566">
    <property type="component" value="Chromosome 8"/>
</dbReference>
<dbReference type="Gene3D" id="3.40.50.300">
    <property type="entry name" value="P-loop containing nucleotide triphosphate hydrolases"/>
    <property type="match status" value="1"/>
</dbReference>
<dbReference type="GO" id="GO:0006952">
    <property type="term" value="P:defense response"/>
    <property type="evidence" value="ECO:0007669"/>
    <property type="project" value="UniProtKB-KW"/>
</dbReference>
<evidence type="ECO:0000313" key="6">
    <source>
        <dbReference type="EMBL" id="AET01621.1"/>
    </source>
</evidence>
<dbReference type="SUPFAM" id="SSF52540">
    <property type="entry name" value="P-loop containing nucleoside triphosphate hydrolases"/>
    <property type="match status" value="1"/>
</dbReference>
<dbReference type="InterPro" id="IPR032675">
    <property type="entry name" value="LRR_dom_sf"/>
</dbReference>
<dbReference type="FunFam" id="3.40.50.10140:FF:000007">
    <property type="entry name" value="Disease resistance protein (TIR-NBS-LRR class)"/>
    <property type="match status" value="1"/>
</dbReference>
<organism evidence="6 9">
    <name type="scientific">Medicago truncatula</name>
    <name type="common">Barrel medic</name>
    <name type="synonym">Medicago tribuloides</name>
    <dbReference type="NCBI Taxonomy" id="3880"/>
    <lineage>
        <taxon>Eukaryota</taxon>
        <taxon>Viridiplantae</taxon>
        <taxon>Streptophyta</taxon>
        <taxon>Embryophyta</taxon>
        <taxon>Tracheophyta</taxon>
        <taxon>Spermatophyta</taxon>
        <taxon>Magnoliopsida</taxon>
        <taxon>eudicotyledons</taxon>
        <taxon>Gunneridae</taxon>
        <taxon>Pentapetalae</taxon>
        <taxon>rosids</taxon>
        <taxon>fabids</taxon>
        <taxon>Fabales</taxon>
        <taxon>Fabaceae</taxon>
        <taxon>Papilionoideae</taxon>
        <taxon>50 kb inversion clade</taxon>
        <taxon>NPAAA clade</taxon>
        <taxon>Hologalegina</taxon>
        <taxon>IRL clade</taxon>
        <taxon>Trifolieae</taxon>
        <taxon>Medicago</taxon>
    </lineage>
</organism>
<dbReference type="PaxDb" id="3880-AET01621"/>
<dbReference type="EMBL" id="PSQE01000008">
    <property type="protein sequence ID" value="RHN39332.1"/>
    <property type="molecule type" value="Genomic_DNA"/>
</dbReference>
<evidence type="ECO:0000256" key="4">
    <source>
        <dbReference type="ARBA" id="ARBA00023027"/>
    </source>
</evidence>
<dbReference type="SUPFAM" id="SSF52200">
    <property type="entry name" value="Toll/Interleukin receptor TIR domain"/>
    <property type="match status" value="1"/>
</dbReference>
<proteinExistence type="predicted"/>
<dbReference type="InterPro" id="IPR042197">
    <property type="entry name" value="Apaf_helical"/>
</dbReference>
<evidence type="ECO:0000259" key="5">
    <source>
        <dbReference type="PROSITE" id="PS50104"/>
    </source>
</evidence>
<dbReference type="Gene3D" id="1.10.8.430">
    <property type="entry name" value="Helical domain of apoptotic protease-activating factors"/>
    <property type="match status" value="1"/>
</dbReference>
<evidence type="ECO:0000256" key="3">
    <source>
        <dbReference type="ARBA" id="ARBA00022821"/>
    </source>
</evidence>
<dbReference type="OMA" id="IMECRRE"/>
<evidence type="ECO:0000256" key="1">
    <source>
        <dbReference type="ARBA" id="ARBA00022614"/>
    </source>
</evidence>
<dbReference type="PRINTS" id="PR00364">
    <property type="entry name" value="DISEASERSIST"/>
</dbReference>
<accession>G7LI71</accession>
<dbReference type="Pfam" id="PF23282">
    <property type="entry name" value="WHD_ROQ1"/>
    <property type="match status" value="1"/>
</dbReference>
<evidence type="ECO:0000313" key="8">
    <source>
        <dbReference type="EnsemblPlants" id="AET01621"/>
    </source>
</evidence>
<evidence type="ECO:0000313" key="7">
    <source>
        <dbReference type="EMBL" id="RHN39332.1"/>
    </source>
</evidence>
<dbReference type="GO" id="GO:0043531">
    <property type="term" value="F:ADP binding"/>
    <property type="evidence" value="ECO:0007669"/>
    <property type="project" value="InterPro"/>
</dbReference>
<keyword evidence="2" id="KW-0677">Repeat</keyword>
<reference evidence="7" key="4">
    <citation type="journal article" date="2018" name="Nat. Plants">
        <title>Whole-genome landscape of Medicago truncatula symbiotic genes.</title>
        <authorList>
            <person name="Pecrix Y."/>
            <person name="Gamas P."/>
            <person name="Carrere S."/>
        </authorList>
    </citation>
    <scope>NUCLEOTIDE SEQUENCE</scope>
    <source>
        <tissue evidence="7">Leaves</tissue>
    </source>
</reference>
<dbReference type="InterPro" id="IPR058192">
    <property type="entry name" value="WHD_ROQ1-like"/>
</dbReference>
<dbReference type="AlphaFoldDB" id="G7LI71"/>
<dbReference type="SUPFAM" id="SSF52058">
    <property type="entry name" value="L domain-like"/>
    <property type="match status" value="1"/>
</dbReference>
<dbReference type="Proteomes" id="UP000002051">
    <property type="component" value="Chromosome 8"/>
</dbReference>
<evidence type="ECO:0000256" key="2">
    <source>
        <dbReference type="ARBA" id="ARBA00022737"/>
    </source>
</evidence>
<protein>
    <submittedName>
        <fullName evidence="6">Disease resistance protein (TIR-NBS-LRR class)</fullName>
    </submittedName>
    <submittedName>
        <fullName evidence="7">Putative TIR domain, winged helix-turn-helix DNA-binding domain-containing protein</fullName>
    </submittedName>
</protein>